<evidence type="ECO:0008006" key="3">
    <source>
        <dbReference type="Google" id="ProtNLM"/>
    </source>
</evidence>
<dbReference type="EMBL" id="JAACJK010000163">
    <property type="protein sequence ID" value="KAF5325829.1"/>
    <property type="molecule type" value="Genomic_DNA"/>
</dbReference>
<organism evidence="1 2">
    <name type="scientific">Ephemerocybe angulata</name>
    <dbReference type="NCBI Taxonomy" id="980116"/>
    <lineage>
        <taxon>Eukaryota</taxon>
        <taxon>Fungi</taxon>
        <taxon>Dikarya</taxon>
        <taxon>Basidiomycota</taxon>
        <taxon>Agaricomycotina</taxon>
        <taxon>Agaricomycetes</taxon>
        <taxon>Agaricomycetidae</taxon>
        <taxon>Agaricales</taxon>
        <taxon>Agaricineae</taxon>
        <taxon>Psathyrellaceae</taxon>
        <taxon>Ephemerocybe</taxon>
    </lineage>
</organism>
<dbReference type="Proteomes" id="UP000541558">
    <property type="component" value="Unassembled WGS sequence"/>
</dbReference>
<protein>
    <recommendedName>
        <fullName evidence="3">F-box domain-containing protein</fullName>
    </recommendedName>
</protein>
<dbReference type="SUPFAM" id="SSF52047">
    <property type="entry name" value="RNI-like"/>
    <property type="match status" value="1"/>
</dbReference>
<keyword evidence="2" id="KW-1185">Reference proteome</keyword>
<gene>
    <name evidence="1" type="ORF">D9611_000627</name>
</gene>
<evidence type="ECO:0000313" key="2">
    <source>
        <dbReference type="Proteomes" id="UP000541558"/>
    </source>
</evidence>
<name>A0A8H5F6T0_9AGAR</name>
<comment type="caution">
    <text evidence="1">The sequence shown here is derived from an EMBL/GenBank/DDBJ whole genome shotgun (WGS) entry which is preliminary data.</text>
</comment>
<reference evidence="1 2" key="1">
    <citation type="journal article" date="2020" name="ISME J.">
        <title>Uncovering the hidden diversity of litter-decomposition mechanisms in mushroom-forming fungi.</title>
        <authorList>
            <person name="Floudas D."/>
            <person name="Bentzer J."/>
            <person name="Ahren D."/>
            <person name="Johansson T."/>
            <person name="Persson P."/>
            <person name="Tunlid A."/>
        </authorList>
    </citation>
    <scope>NUCLEOTIDE SEQUENCE [LARGE SCALE GENOMIC DNA]</scope>
    <source>
        <strain evidence="1 2">CBS 175.51</strain>
    </source>
</reference>
<evidence type="ECO:0000313" key="1">
    <source>
        <dbReference type="EMBL" id="KAF5325829.1"/>
    </source>
</evidence>
<proteinExistence type="predicted"/>
<dbReference type="OrthoDB" id="2921198at2759"/>
<accession>A0A8H5F6T0</accession>
<sequence length="563" mass="63416">MSTSPESQQALDLEIAKLEQDLITLKRRRNGLSPISQLPTELMSRIFHLSLQFPEAKGWDRASIRHEDTRRSITHVSHGWRTVALEWPNFWSKIHIRDATKVDYLDLVRKRAKDLPLSIEFYGGSAGYLNGTVGTPGVCHIFQVEAERLTSVVLYAPIKILRSLLPKLTACCNTLQFLALAAPHTVGRNPVNPTQMDTFCNFPRLRRLDITGWSTLFISPTSFNPTSLTTMEVSFFCVPAAHVTHAFFASLRIVAHHLTTLTLAFILPNPLESESLGIAGTPPIDMPRLKFIILQSNGQGILPALSSVIRIPSFIRDVHIVARQGASSQDISLTLQDACTNIPSPDLLRIDKKVFPRDGTYNIDVDAFKREGPLNSPWRAHSVFRLSFFPPPITERPSMAVEPYTFPVPLVTPTNWLFSALRYLDLTFPFPVPFWKALALVPTLKAIKYCVTHPDDAFFQTLEEAIEADQVGTDDGKFFPSLLNLFPTFQQTGLSWDVEYAERLAILLLHKYQGKGSPYFECLDFAGCSRHLDADTLRLLFSVSKTVCWNEMRLRFDCTARVC</sequence>
<dbReference type="AlphaFoldDB" id="A0A8H5F6T0"/>